<dbReference type="EMBL" id="DUZY01000004">
    <property type="protein sequence ID" value="DAD34643.1"/>
    <property type="molecule type" value="Genomic_DNA"/>
</dbReference>
<reference evidence="1 2" key="1">
    <citation type="journal article" date="2020" name="Mol. Biol. Evol.">
        <title>Distinct Expression and Methylation Patterns for Genes with Different Fates following a Single Whole-Genome Duplication in Flowering Plants.</title>
        <authorList>
            <person name="Shi T."/>
            <person name="Rahmani R.S."/>
            <person name="Gugger P.F."/>
            <person name="Wang M."/>
            <person name="Li H."/>
            <person name="Zhang Y."/>
            <person name="Li Z."/>
            <person name="Wang Q."/>
            <person name="Van de Peer Y."/>
            <person name="Marchal K."/>
            <person name="Chen J."/>
        </authorList>
    </citation>
    <scope>NUCLEOTIDE SEQUENCE [LARGE SCALE GENOMIC DNA]</scope>
    <source>
        <tissue evidence="1">Leaf</tissue>
    </source>
</reference>
<evidence type="ECO:0000313" key="2">
    <source>
        <dbReference type="Proteomes" id="UP000607653"/>
    </source>
</evidence>
<name>A0A822YR74_NELNU</name>
<dbReference type="Proteomes" id="UP000607653">
    <property type="component" value="Unassembled WGS sequence"/>
</dbReference>
<proteinExistence type="predicted"/>
<dbReference type="AlphaFoldDB" id="A0A822YR74"/>
<keyword evidence="2" id="KW-1185">Reference proteome</keyword>
<evidence type="ECO:0000313" key="1">
    <source>
        <dbReference type="EMBL" id="DAD34643.1"/>
    </source>
</evidence>
<sequence>MGFGYNLLAAVGIDLSANFLHGEILVVLFGLQDLEYLNLSHLLGLIPGS</sequence>
<protein>
    <submittedName>
        <fullName evidence="1">Uncharacterized protein</fullName>
    </submittedName>
</protein>
<comment type="caution">
    <text evidence="1">The sequence shown here is derived from an EMBL/GenBank/DDBJ whole genome shotgun (WGS) entry which is preliminary data.</text>
</comment>
<organism evidence="1 2">
    <name type="scientific">Nelumbo nucifera</name>
    <name type="common">Sacred lotus</name>
    <dbReference type="NCBI Taxonomy" id="4432"/>
    <lineage>
        <taxon>Eukaryota</taxon>
        <taxon>Viridiplantae</taxon>
        <taxon>Streptophyta</taxon>
        <taxon>Embryophyta</taxon>
        <taxon>Tracheophyta</taxon>
        <taxon>Spermatophyta</taxon>
        <taxon>Magnoliopsida</taxon>
        <taxon>Proteales</taxon>
        <taxon>Nelumbonaceae</taxon>
        <taxon>Nelumbo</taxon>
    </lineage>
</organism>
<accession>A0A822YR74</accession>
<gene>
    <name evidence="1" type="ORF">HUJ06_005283</name>
</gene>